<dbReference type="Pfam" id="PF14535">
    <property type="entry name" value="AMP-binding_C_2"/>
    <property type="match status" value="1"/>
</dbReference>
<feature type="domain" description="AMP-dependent ligase C-terminal" evidence="12">
    <location>
        <begin position="335"/>
        <end position="431"/>
    </location>
</feature>
<dbReference type="InterPro" id="IPR000873">
    <property type="entry name" value="AMP-dep_synth/lig_dom"/>
</dbReference>
<gene>
    <name evidence="13" type="ORF">C8D98_1241</name>
</gene>
<dbReference type="RefSeq" id="WP_132873026.1">
    <property type="nucleotide sequence ID" value="NZ_JBLJBI010000075.1"/>
</dbReference>
<dbReference type="FunFam" id="3.40.50.12780:FF:000016">
    <property type="entry name" value="Phenylacetate-coenzyme A ligase"/>
    <property type="match status" value="1"/>
</dbReference>
<name>A0A4R1KB55_9BACT</name>
<dbReference type="GO" id="GO:0010124">
    <property type="term" value="P:phenylacetate catabolic process"/>
    <property type="evidence" value="ECO:0007669"/>
    <property type="project" value="UniProtKB-UniRule"/>
</dbReference>
<comment type="similarity">
    <text evidence="6 10">Belongs to the phenylacetyl-CoA ligase family.</text>
</comment>
<dbReference type="Gene3D" id="3.30.300.30">
    <property type="match status" value="1"/>
</dbReference>
<dbReference type="PIRSF" id="PIRSF006444">
    <property type="entry name" value="PaaK"/>
    <property type="match status" value="1"/>
</dbReference>
<keyword evidence="14" id="KW-1185">Reference proteome</keyword>
<dbReference type="UniPathway" id="UPA00930"/>
<keyword evidence="3 10" id="KW-0547">Nucleotide-binding</keyword>
<evidence type="ECO:0000256" key="2">
    <source>
        <dbReference type="ARBA" id="ARBA00022598"/>
    </source>
</evidence>
<dbReference type="InterPro" id="IPR045851">
    <property type="entry name" value="AMP-bd_C_sf"/>
</dbReference>
<keyword evidence="2 10" id="KW-0436">Ligase</keyword>
<dbReference type="FunFam" id="3.30.300.30:FF:000019">
    <property type="entry name" value="Phenylacetate-coenzyme A ligase"/>
    <property type="match status" value="1"/>
</dbReference>
<evidence type="ECO:0000256" key="9">
    <source>
        <dbReference type="ARBA" id="ARBA00075111"/>
    </source>
</evidence>
<dbReference type="InterPro" id="IPR028154">
    <property type="entry name" value="AMP-dep_Lig_C"/>
</dbReference>
<dbReference type="AlphaFoldDB" id="A0A4R1KB55"/>
<protein>
    <recommendedName>
        <fullName evidence="8 10">Phenylacetate-coenzyme A ligase</fullName>
        <ecNumber evidence="7 10">6.2.1.30</ecNumber>
    </recommendedName>
    <alternativeName>
        <fullName evidence="9 10">Phenylacetyl-CoA ligase</fullName>
    </alternativeName>
</protein>
<evidence type="ECO:0000256" key="5">
    <source>
        <dbReference type="ARBA" id="ARBA00060591"/>
    </source>
</evidence>
<evidence type="ECO:0000256" key="1">
    <source>
        <dbReference type="ARBA" id="ARBA00011245"/>
    </source>
</evidence>
<evidence type="ECO:0000313" key="13">
    <source>
        <dbReference type="EMBL" id="TCK60369.1"/>
    </source>
</evidence>
<accession>A0A4R1KB55</accession>
<comment type="catalytic activity">
    <reaction evidence="4">
        <text>2-phenylacetate + ATP + CoA = phenylacetyl-CoA + AMP + diphosphate</text>
        <dbReference type="Rhea" id="RHEA:20956"/>
        <dbReference type="ChEBI" id="CHEBI:18401"/>
        <dbReference type="ChEBI" id="CHEBI:30616"/>
        <dbReference type="ChEBI" id="CHEBI:33019"/>
        <dbReference type="ChEBI" id="CHEBI:57287"/>
        <dbReference type="ChEBI" id="CHEBI:57390"/>
        <dbReference type="ChEBI" id="CHEBI:456215"/>
        <dbReference type="EC" id="6.2.1.30"/>
    </reaction>
    <physiologicalReaction direction="left-to-right" evidence="4">
        <dbReference type="Rhea" id="RHEA:20957"/>
    </physiologicalReaction>
</comment>
<comment type="caution">
    <text evidence="13">The sequence shown here is derived from an EMBL/GenBank/DDBJ whole genome shotgun (WGS) entry which is preliminary data.</text>
</comment>
<comment type="subunit">
    <text evidence="1">Monomer.</text>
</comment>
<dbReference type="Gene3D" id="3.40.50.12780">
    <property type="entry name" value="N-terminal domain of ligase-like"/>
    <property type="match status" value="1"/>
</dbReference>
<organism evidence="13 14">
    <name type="scientific">Seleniivibrio woodruffii</name>
    <dbReference type="NCBI Taxonomy" id="1078050"/>
    <lineage>
        <taxon>Bacteria</taxon>
        <taxon>Pseudomonadati</taxon>
        <taxon>Deferribacterota</taxon>
        <taxon>Deferribacteres</taxon>
        <taxon>Deferribacterales</taxon>
        <taxon>Geovibrionaceae</taxon>
        <taxon>Seleniivibrio</taxon>
    </lineage>
</organism>
<dbReference type="InterPro" id="IPR042099">
    <property type="entry name" value="ANL_N_sf"/>
</dbReference>
<proteinExistence type="inferred from homology"/>
<dbReference type="InterPro" id="IPR051414">
    <property type="entry name" value="Adenylate-forming_Reductase"/>
</dbReference>
<dbReference type="EMBL" id="SMGG01000004">
    <property type="protein sequence ID" value="TCK60369.1"/>
    <property type="molecule type" value="Genomic_DNA"/>
</dbReference>
<dbReference type="GO" id="GO:0000166">
    <property type="term" value="F:nucleotide binding"/>
    <property type="evidence" value="ECO:0007669"/>
    <property type="project" value="UniProtKB-KW"/>
</dbReference>
<dbReference type="InterPro" id="IPR011880">
    <property type="entry name" value="PA_CoA_ligase"/>
</dbReference>
<dbReference type="SUPFAM" id="SSF56801">
    <property type="entry name" value="Acetyl-CoA synthetase-like"/>
    <property type="match status" value="1"/>
</dbReference>
<dbReference type="Proteomes" id="UP000294614">
    <property type="component" value="Unassembled WGS sequence"/>
</dbReference>
<dbReference type="EC" id="6.2.1.30" evidence="7 10"/>
<evidence type="ECO:0000256" key="4">
    <source>
        <dbReference type="ARBA" id="ARBA00050450"/>
    </source>
</evidence>
<evidence type="ECO:0000259" key="11">
    <source>
        <dbReference type="Pfam" id="PF00501"/>
    </source>
</evidence>
<sequence>MIWNQQYETMPRDELRKLQLLRLKQLVENVYHRVPFYRDAFDKAGVKPEDIKSLDDLKRLPFTYKQDMRDNYPFGMFAVPQEQVVRIHASSGTTGKPTVVGYTARDIDTWAELMARTVSAAGVGRGDILQNAYGYGLFTGGLGAHYGAEKVGASVIPISGGNSKKQLMLLKDFGSTAISCTPSYALSLYETAVEEGVKREDLKLKVGIFGAEPWTEAMRQEIEAKWQIDAVDIYGLSEIIGPGVGYECIEEKRGMHISEDHFIVETINPDTGEVLPAGEEGELVFTTITKEAIPLIRYRTRDITRLITDPCRCGRSFVRMNKVTGRSDDMLIIRGVNVFPSQVEAIIVTKAELSPHYLLIIDRVDNLDTLEIQIELAEGIFMDRISRLQELSRSVEKEIKDMIGVTCKVRIVEHKTIARSEGKAQRVLDRRKL</sequence>
<dbReference type="PANTHER" id="PTHR43439">
    <property type="entry name" value="PHENYLACETATE-COENZYME A LIGASE"/>
    <property type="match status" value="1"/>
</dbReference>
<dbReference type="Pfam" id="PF00501">
    <property type="entry name" value="AMP-binding"/>
    <property type="match status" value="1"/>
</dbReference>
<evidence type="ECO:0000256" key="8">
    <source>
        <dbReference type="ARBA" id="ARBA00068695"/>
    </source>
</evidence>
<dbReference type="GO" id="GO:0047475">
    <property type="term" value="F:phenylacetate-CoA ligase activity"/>
    <property type="evidence" value="ECO:0007669"/>
    <property type="project" value="UniProtKB-EC"/>
</dbReference>
<evidence type="ECO:0000259" key="12">
    <source>
        <dbReference type="Pfam" id="PF14535"/>
    </source>
</evidence>
<dbReference type="CDD" id="cd05913">
    <property type="entry name" value="PaaK"/>
    <property type="match status" value="1"/>
</dbReference>
<evidence type="ECO:0000313" key="14">
    <source>
        <dbReference type="Proteomes" id="UP000294614"/>
    </source>
</evidence>
<comment type="function">
    <text evidence="10">Catalyzes the activation of phenylacetic acid (PA) to phenylacetyl-CoA (PA-CoA).</text>
</comment>
<feature type="domain" description="AMP-dependent synthetase/ligase" evidence="11">
    <location>
        <begin position="78"/>
        <end position="285"/>
    </location>
</feature>
<evidence type="ECO:0000256" key="6">
    <source>
        <dbReference type="ARBA" id="ARBA00061566"/>
    </source>
</evidence>
<dbReference type="PANTHER" id="PTHR43439:SF1">
    <property type="entry name" value="PHENYLACETATE-COENZYME A LIGASE"/>
    <property type="match status" value="1"/>
</dbReference>
<comment type="pathway">
    <text evidence="5 10">Aromatic compound metabolism; phenylacetate degradation.</text>
</comment>
<reference evidence="13 14" key="1">
    <citation type="submission" date="2019-03" db="EMBL/GenBank/DDBJ databases">
        <title>Genomic Encyclopedia of Type Strains, Phase IV (KMG-IV): sequencing the most valuable type-strain genomes for metagenomic binning, comparative biology and taxonomic classification.</title>
        <authorList>
            <person name="Goeker M."/>
        </authorList>
    </citation>
    <scope>NUCLEOTIDE SEQUENCE [LARGE SCALE GENOMIC DNA]</scope>
    <source>
        <strain evidence="13 14">DSM 24984</strain>
    </source>
</reference>
<evidence type="ECO:0000256" key="7">
    <source>
        <dbReference type="ARBA" id="ARBA00066629"/>
    </source>
</evidence>
<evidence type="ECO:0000256" key="3">
    <source>
        <dbReference type="ARBA" id="ARBA00022741"/>
    </source>
</evidence>
<dbReference type="OrthoDB" id="580775at2"/>
<evidence type="ECO:0000256" key="10">
    <source>
        <dbReference type="PIRNR" id="PIRNR006444"/>
    </source>
</evidence>